<accession>A0A433KG03</accession>
<protein>
    <submittedName>
        <fullName evidence="2">Uncharacterized protein</fullName>
    </submittedName>
</protein>
<dbReference type="AlphaFoldDB" id="A0A433KG03"/>
<evidence type="ECO:0000313" key="3">
    <source>
        <dbReference type="Proteomes" id="UP000287023"/>
    </source>
</evidence>
<keyword evidence="1" id="KW-0732">Signal</keyword>
<name>A0A433KG03_9GAMM</name>
<dbReference type="OrthoDB" id="6372001at2"/>
<evidence type="ECO:0000313" key="2">
    <source>
        <dbReference type="EMBL" id="RUR27695.1"/>
    </source>
</evidence>
<evidence type="ECO:0000256" key="1">
    <source>
        <dbReference type="SAM" id="SignalP"/>
    </source>
</evidence>
<proteinExistence type="predicted"/>
<reference evidence="2 3" key="1">
    <citation type="submission" date="2018-12" db="EMBL/GenBank/DDBJ databases">
        <title>three novel Halomonas strain isolated from plants.</title>
        <authorList>
            <person name="Sun C."/>
        </authorList>
    </citation>
    <scope>NUCLEOTIDE SEQUENCE [LARGE SCALE GENOMIC DNA]</scope>
    <source>
        <strain evidence="2 3">JCM 18142</strain>
    </source>
</reference>
<feature type="signal peptide" evidence="1">
    <location>
        <begin position="1"/>
        <end position="20"/>
    </location>
</feature>
<organism evidence="2 3">
    <name type="scientific">Vreelandella nanhaiensis</name>
    <dbReference type="NCBI Taxonomy" id="1258546"/>
    <lineage>
        <taxon>Bacteria</taxon>
        <taxon>Pseudomonadati</taxon>
        <taxon>Pseudomonadota</taxon>
        <taxon>Gammaproteobacteria</taxon>
        <taxon>Oceanospirillales</taxon>
        <taxon>Halomonadaceae</taxon>
        <taxon>Vreelandella</taxon>
    </lineage>
</organism>
<dbReference type="EMBL" id="RZHF01000029">
    <property type="protein sequence ID" value="RUR27695.1"/>
    <property type="molecule type" value="Genomic_DNA"/>
</dbReference>
<sequence>MRRAGGMNRLTLLASAAALAATFAAGWQISSWQNDSHALTAERAAQQAIDAGLARESEIAANVETRLAELSANERIIDRGIIREIQKPIYQRVCLEPDVIRLLNHAATGTEPTEPNAALP</sequence>
<gene>
    <name evidence="2" type="ORF">ELY38_18695</name>
</gene>
<keyword evidence="3" id="KW-1185">Reference proteome</keyword>
<dbReference type="Proteomes" id="UP000287023">
    <property type="component" value="Unassembled WGS sequence"/>
</dbReference>
<comment type="caution">
    <text evidence="2">The sequence shown here is derived from an EMBL/GenBank/DDBJ whole genome shotgun (WGS) entry which is preliminary data.</text>
</comment>
<dbReference type="RefSeq" id="WP_127063664.1">
    <property type="nucleotide sequence ID" value="NZ_RZHF01000029.1"/>
</dbReference>
<feature type="chain" id="PRO_5019024874" evidence="1">
    <location>
        <begin position="21"/>
        <end position="120"/>
    </location>
</feature>